<organism evidence="1">
    <name type="scientific">Rhizobium leguminosarum bv. trifolii WSM2297</name>
    <dbReference type="NCBI Taxonomy" id="754762"/>
    <lineage>
        <taxon>Bacteria</taxon>
        <taxon>Pseudomonadati</taxon>
        <taxon>Pseudomonadota</taxon>
        <taxon>Alphaproteobacteria</taxon>
        <taxon>Hyphomicrobiales</taxon>
        <taxon>Rhizobiaceae</taxon>
        <taxon>Rhizobium/Agrobacterium group</taxon>
        <taxon>Rhizobium</taxon>
    </lineage>
</organism>
<reference evidence="1" key="1">
    <citation type="submission" date="2012-02" db="EMBL/GenBank/DDBJ databases">
        <title>Improved High-Quality Draft Sequence of Rhizobium leguminosarum bv. trifolii WSM2297.</title>
        <authorList>
            <consortium name="US DOE Joint Genome Institute"/>
            <person name="Lucas S."/>
            <person name="Han J."/>
            <person name="Lapidus A."/>
            <person name="Cheng J.-F."/>
            <person name="Goodwin L."/>
            <person name="Pitluck S."/>
            <person name="Peters L."/>
            <person name="Ovchinnikova G."/>
            <person name="Zhang X."/>
            <person name="Detter J.C."/>
            <person name="Han C."/>
            <person name="Tapia R."/>
            <person name="Land M."/>
            <person name="Hauser L."/>
            <person name="Kyrpides N."/>
            <person name="Ivanova N."/>
            <person name="Pagani I."/>
            <person name="Brau L."/>
            <person name="Yates R."/>
            <person name="O'Hara G."/>
            <person name="Rui T."/>
            <person name="Howieson J."/>
            <person name="Reeve W."/>
            <person name="Woyke T."/>
        </authorList>
    </citation>
    <scope>NUCLEOTIDE SEQUENCE [LARGE SCALE GENOMIC DNA]</scope>
    <source>
        <strain evidence="1">WSM2297</strain>
    </source>
</reference>
<evidence type="ECO:0000313" key="2">
    <source>
        <dbReference type="EMBL" id="EJC85739.1"/>
    </source>
</evidence>
<dbReference type="Proteomes" id="UP000005732">
    <property type="component" value="Unassembled WGS sequence"/>
</dbReference>
<name>J0CNB5_RHILT</name>
<dbReference type="EMBL" id="JH719392">
    <property type="protein sequence ID" value="EJC85377.1"/>
    <property type="molecule type" value="Genomic_DNA"/>
</dbReference>
<sequence>MGDLAYDASCKDGDHRLRISEAADGLWRGTYRFVGKKDAVTLEPAVELKKIAETCD</sequence>
<accession>J0CNB5</accession>
<proteinExistence type="predicted"/>
<dbReference type="EMBL" id="JH719392">
    <property type="protein sequence ID" value="EJC85739.1"/>
    <property type="molecule type" value="Genomic_DNA"/>
</dbReference>
<protein>
    <submittedName>
        <fullName evidence="1">Uncharacterized protein</fullName>
    </submittedName>
</protein>
<evidence type="ECO:0000313" key="1">
    <source>
        <dbReference type="EMBL" id="EJC85377.1"/>
    </source>
</evidence>
<dbReference type="AlphaFoldDB" id="J0CNB5"/>
<dbReference type="RefSeq" id="WP_003574646.1">
    <property type="nucleotide sequence ID" value="NZ_JH719392.1"/>
</dbReference>
<gene>
    <name evidence="1" type="ORF">Rleg4DRAFT_7261</name>
    <name evidence="2" type="ORF">Rleg4DRAFT_7630</name>
</gene>
<dbReference type="HOGENOM" id="CLU_3011180_0_0_5"/>